<dbReference type="RefSeq" id="WP_183317996.1">
    <property type="nucleotide sequence ID" value="NZ_JACIEN010000006.1"/>
</dbReference>
<feature type="domain" description="AB hydrolase-1" evidence="14">
    <location>
        <begin position="38"/>
        <end position="300"/>
    </location>
</feature>
<evidence type="ECO:0000256" key="8">
    <source>
        <dbReference type="ARBA" id="ARBA00022670"/>
    </source>
</evidence>
<dbReference type="EC" id="3.4.11.5" evidence="4 11"/>
<dbReference type="NCBIfam" id="TIGR01249">
    <property type="entry name" value="pro_imino_pep_1"/>
    <property type="match status" value="1"/>
</dbReference>
<keyword evidence="7 11" id="KW-0963">Cytoplasm</keyword>
<dbReference type="Pfam" id="PF00561">
    <property type="entry name" value="Abhydrolase_1"/>
    <property type="match status" value="1"/>
</dbReference>
<dbReference type="GO" id="GO:0005737">
    <property type="term" value="C:cytoplasm"/>
    <property type="evidence" value="ECO:0007669"/>
    <property type="project" value="UniProtKB-SubCell"/>
</dbReference>
<evidence type="ECO:0000256" key="13">
    <source>
        <dbReference type="RuleBase" id="RU003421"/>
    </source>
</evidence>
<evidence type="ECO:0000256" key="10">
    <source>
        <dbReference type="ARBA" id="ARBA00029605"/>
    </source>
</evidence>
<evidence type="ECO:0000256" key="1">
    <source>
        <dbReference type="ARBA" id="ARBA00001585"/>
    </source>
</evidence>
<dbReference type="InterPro" id="IPR000073">
    <property type="entry name" value="AB_hydrolase_1"/>
</dbReference>
<keyword evidence="9 11" id="KW-0378">Hydrolase</keyword>
<evidence type="ECO:0000256" key="6">
    <source>
        <dbReference type="ARBA" id="ARBA00022438"/>
    </source>
</evidence>
<organism evidence="15 16">
    <name type="scientific">Chelatococcus caeni</name>
    <dbReference type="NCBI Taxonomy" id="1348468"/>
    <lineage>
        <taxon>Bacteria</taxon>
        <taxon>Pseudomonadati</taxon>
        <taxon>Pseudomonadota</taxon>
        <taxon>Alphaproteobacteria</taxon>
        <taxon>Hyphomicrobiales</taxon>
        <taxon>Chelatococcaceae</taxon>
        <taxon>Chelatococcus</taxon>
    </lineage>
</organism>
<feature type="active site" description="Proton donor" evidence="12">
    <location>
        <position position="298"/>
    </location>
</feature>
<evidence type="ECO:0000256" key="7">
    <source>
        <dbReference type="ARBA" id="ARBA00022490"/>
    </source>
</evidence>
<dbReference type="Gene3D" id="3.40.50.1820">
    <property type="entry name" value="alpha/beta hydrolase"/>
    <property type="match status" value="1"/>
</dbReference>
<dbReference type="SUPFAM" id="SSF53474">
    <property type="entry name" value="alpha/beta-Hydrolases"/>
    <property type="match status" value="1"/>
</dbReference>
<comment type="subcellular location">
    <subcellularLocation>
        <location evidence="2 11">Cytoplasm</location>
    </subcellularLocation>
</comment>
<evidence type="ECO:0000256" key="11">
    <source>
        <dbReference type="PIRNR" id="PIRNR006431"/>
    </source>
</evidence>
<comment type="caution">
    <text evidence="15">The sequence shown here is derived from an EMBL/GenBank/DDBJ whole genome shotgun (WGS) entry which is preliminary data.</text>
</comment>
<dbReference type="EMBL" id="JACIEN010000006">
    <property type="protein sequence ID" value="MBB4019253.1"/>
    <property type="molecule type" value="Genomic_DNA"/>
</dbReference>
<name>A0A840C333_9HYPH</name>
<feature type="active site" description="Nucleophile" evidence="12">
    <location>
        <position position="115"/>
    </location>
</feature>
<evidence type="ECO:0000259" key="14">
    <source>
        <dbReference type="Pfam" id="PF00561"/>
    </source>
</evidence>
<comment type="catalytic activity">
    <reaction evidence="1 11 13">
        <text>Release of N-terminal proline from a peptide.</text>
        <dbReference type="EC" id="3.4.11.5"/>
    </reaction>
</comment>
<reference evidence="15 16" key="1">
    <citation type="submission" date="2020-08" db="EMBL/GenBank/DDBJ databases">
        <title>Genomic Encyclopedia of Type Strains, Phase IV (KMG-IV): sequencing the most valuable type-strain genomes for metagenomic binning, comparative biology and taxonomic classification.</title>
        <authorList>
            <person name="Goeker M."/>
        </authorList>
    </citation>
    <scope>NUCLEOTIDE SEQUENCE [LARGE SCALE GENOMIC DNA]</scope>
    <source>
        <strain evidence="15 16">DSM 103737</strain>
    </source>
</reference>
<evidence type="ECO:0000256" key="3">
    <source>
        <dbReference type="ARBA" id="ARBA00010088"/>
    </source>
</evidence>
<keyword evidence="6 11" id="KW-0031">Aminopeptidase</keyword>
<dbReference type="InterPro" id="IPR002410">
    <property type="entry name" value="Peptidase_S33"/>
</dbReference>
<dbReference type="PANTHER" id="PTHR43722:SF1">
    <property type="entry name" value="PROLINE IMINOPEPTIDASE"/>
    <property type="match status" value="1"/>
</dbReference>
<comment type="similarity">
    <text evidence="3 11 13">Belongs to the peptidase S33 family.</text>
</comment>
<accession>A0A840C333</accession>
<dbReference type="PANTHER" id="PTHR43722">
    <property type="entry name" value="PROLINE IMINOPEPTIDASE"/>
    <property type="match status" value="1"/>
</dbReference>
<dbReference type="InterPro" id="IPR005944">
    <property type="entry name" value="Pro_iminopeptidase"/>
</dbReference>
<dbReference type="PIRSF" id="PIRSF006431">
    <property type="entry name" value="Pept_S33"/>
    <property type="match status" value="1"/>
</dbReference>
<evidence type="ECO:0000256" key="5">
    <source>
        <dbReference type="ARBA" id="ARBA00021843"/>
    </source>
</evidence>
<evidence type="ECO:0000256" key="4">
    <source>
        <dbReference type="ARBA" id="ARBA00012568"/>
    </source>
</evidence>
<dbReference type="Proteomes" id="UP000577362">
    <property type="component" value="Unassembled WGS sequence"/>
</dbReference>
<evidence type="ECO:0000313" key="15">
    <source>
        <dbReference type="EMBL" id="MBB4019253.1"/>
    </source>
</evidence>
<dbReference type="PRINTS" id="PR00793">
    <property type="entry name" value="PROAMNOPTASE"/>
</dbReference>
<keyword evidence="8 11" id="KW-0645">Protease</keyword>
<evidence type="ECO:0000313" key="16">
    <source>
        <dbReference type="Proteomes" id="UP000577362"/>
    </source>
</evidence>
<feature type="active site" evidence="12">
    <location>
        <position position="270"/>
    </location>
</feature>
<dbReference type="GO" id="GO:0004177">
    <property type="term" value="F:aminopeptidase activity"/>
    <property type="evidence" value="ECO:0007669"/>
    <property type="project" value="UniProtKB-UniRule"/>
</dbReference>
<evidence type="ECO:0000256" key="9">
    <source>
        <dbReference type="ARBA" id="ARBA00022801"/>
    </source>
</evidence>
<dbReference type="AlphaFoldDB" id="A0A840C333"/>
<keyword evidence="16" id="KW-1185">Reference proteome</keyword>
<dbReference type="PRINTS" id="PR00111">
    <property type="entry name" value="ABHYDROLASE"/>
</dbReference>
<dbReference type="InterPro" id="IPR029058">
    <property type="entry name" value="AB_hydrolase_fold"/>
</dbReference>
<proteinExistence type="inferred from homology"/>
<sequence length="319" mass="34386">MTGLLPETTPHAAGMLDVGDGHRIYWETGGNPQGEPAVVLHGGPGSGISAGALRYFDPLRWRIVLFDQRGCGRSTPHASAPGTDLSANTTAHLVADVERLRCHLGIARWLVLGGSWGSTLALAYAARHRERVAAMVLYSIALTSAAEIDWITRGVGMFFPEAWERFCSGVPLEARDGSLVEAYHRLLVHPDPAVHGKAARDWCDWEAAILAVHPGHRPHPRWDDTAFRLGFARLVTHYWRHAGWFGEGELLAAAEGFGEIPAVLVHGRLDFGGPLVTPWRLARRWPGSELVLVGGAGHDARDPGMAEAVAAAVGKMPAA</sequence>
<evidence type="ECO:0000256" key="12">
    <source>
        <dbReference type="PIRSR" id="PIRSR006431-1"/>
    </source>
</evidence>
<dbReference type="GO" id="GO:0006508">
    <property type="term" value="P:proteolysis"/>
    <property type="evidence" value="ECO:0007669"/>
    <property type="project" value="UniProtKB-KW"/>
</dbReference>
<gene>
    <name evidence="15" type="ORF">GGR16_004300</name>
</gene>
<evidence type="ECO:0000256" key="2">
    <source>
        <dbReference type="ARBA" id="ARBA00004496"/>
    </source>
</evidence>
<protein>
    <recommendedName>
        <fullName evidence="5 11">Proline iminopeptidase</fullName>
        <shortName evidence="11">PIP</shortName>
        <ecNumber evidence="4 11">3.4.11.5</ecNumber>
    </recommendedName>
    <alternativeName>
        <fullName evidence="10 11">Prolyl aminopeptidase</fullName>
    </alternativeName>
</protein>